<dbReference type="RefSeq" id="XP_004178289.1">
    <property type="nucleotide sequence ID" value="XM_004178241.1"/>
</dbReference>
<feature type="region of interest" description="Disordered" evidence="1">
    <location>
        <begin position="16"/>
        <end position="38"/>
    </location>
</feature>
<reference evidence="2 3" key="1">
    <citation type="journal article" date="2011" name="Proc. Natl. Acad. Sci. U.S.A.">
        <title>Evolutionary erosion of yeast sex chromosomes by mating-type switching accidents.</title>
        <authorList>
            <person name="Gordon J.L."/>
            <person name="Armisen D."/>
            <person name="Proux-Wera E."/>
            <person name="Oheigeartaigh S.S."/>
            <person name="Byrne K.P."/>
            <person name="Wolfe K.H."/>
        </authorList>
    </citation>
    <scope>NUCLEOTIDE SEQUENCE [LARGE SCALE GENOMIC DNA]</scope>
    <source>
        <strain evidence="3">ATCC 34711 / CBS 6284 / DSM 70876 / NBRC 10599 / NRRL Y-10934 / UCD 77-7</strain>
    </source>
</reference>
<dbReference type="GeneID" id="14493240"/>
<proteinExistence type="predicted"/>
<feature type="compositionally biased region" description="Polar residues" evidence="1">
    <location>
        <begin position="354"/>
        <end position="373"/>
    </location>
</feature>
<dbReference type="HOGENOM" id="CLU_702440_0_0_1"/>
<dbReference type="InParanoid" id="I2GXB8"/>
<keyword evidence="3" id="KW-1185">Reference proteome</keyword>
<gene>
    <name evidence="2" type="primary">TBLA0A09870</name>
    <name evidence="2" type="ORF">TBLA_0A09870</name>
</gene>
<sequence length="393" mass="44783">METVRMNDIISLDLIDMSSDEENPSDDYTNAGNKPPEIREVNDETITTSNLKEDLFNPFDLLPSKNEISDLENVKSSLSNKNEKRNQLQNEELHNGEKIQSFRHISYGNTLETLHLEKDNSLKSDIGSNNDFTLSDINKEKYNELSDTTDRTTVPPIETHRDDLKVNQVTKKNIKDINTTVISSNIRTIDDTTPILPNSDHKETLDNVASNLNETTTASSPVLGSKSNKIFTEYDFQNNELSNTQGKYIINEPQTIIDLDLDDDSQISSSSILNNESKKQQDNTSITFPTSKSNGKRRLDENITEQREKKQMLNETNLISGNHSNYDSIPHEVINLSDDDYEEVNFNDKKLKSESTNNQSLLSDLDQDQTQSIEDLEKEYNKLASEVEEHKKR</sequence>
<feature type="region of interest" description="Disordered" evidence="1">
    <location>
        <begin position="272"/>
        <end position="297"/>
    </location>
</feature>
<evidence type="ECO:0000256" key="1">
    <source>
        <dbReference type="SAM" id="MobiDB-lite"/>
    </source>
</evidence>
<accession>I2GXB8</accession>
<feature type="region of interest" description="Disordered" evidence="1">
    <location>
        <begin position="352"/>
        <end position="393"/>
    </location>
</feature>
<protein>
    <submittedName>
        <fullName evidence="2">Uncharacterized protein</fullName>
    </submittedName>
</protein>
<name>I2GXB8_HENB6</name>
<dbReference type="AlphaFoldDB" id="I2GXB8"/>
<evidence type="ECO:0000313" key="3">
    <source>
        <dbReference type="Proteomes" id="UP000002866"/>
    </source>
</evidence>
<feature type="compositionally biased region" description="Basic and acidic residues" evidence="1">
    <location>
        <begin position="378"/>
        <end position="393"/>
    </location>
</feature>
<evidence type="ECO:0000313" key="2">
    <source>
        <dbReference type="EMBL" id="CCH58770.1"/>
    </source>
</evidence>
<dbReference type="Proteomes" id="UP000002866">
    <property type="component" value="Chromosome 1"/>
</dbReference>
<dbReference type="KEGG" id="tbl:TBLA_0A09870"/>
<feature type="compositionally biased region" description="Polar residues" evidence="1">
    <location>
        <begin position="282"/>
        <end position="293"/>
    </location>
</feature>
<organism evidence="2 3">
    <name type="scientific">Henningerozyma blattae (strain ATCC 34711 / CBS 6284 / DSM 70876 / NBRC 10599 / NRRL Y-10934 / UCD 77-7)</name>
    <name type="common">Yeast</name>
    <name type="synonym">Tetrapisispora blattae</name>
    <dbReference type="NCBI Taxonomy" id="1071380"/>
    <lineage>
        <taxon>Eukaryota</taxon>
        <taxon>Fungi</taxon>
        <taxon>Dikarya</taxon>
        <taxon>Ascomycota</taxon>
        <taxon>Saccharomycotina</taxon>
        <taxon>Saccharomycetes</taxon>
        <taxon>Saccharomycetales</taxon>
        <taxon>Saccharomycetaceae</taxon>
        <taxon>Henningerozyma</taxon>
    </lineage>
</organism>
<dbReference type="EMBL" id="HE806316">
    <property type="protein sequence ID" value="CCH58770.1"/>
    <property type="molecule type" value="Genomic_DNA"/>
</dbReference>